<reference evidence="1 2" key="1">
    <citation type="journal article" date="2019" name="Genome Biol. Evol.">
        <title>Insights into the evolution of the New World diploid cottons (Gossypium, subgenus Houzingenia) based on genome sequencing.</title>
        <authorList>
            <person name="Grover C.E."/>
            <person name="Arick M.A. 2nd"/>
            <person name="Thrash A."/>
            <person name="Conover J.L."/>
            <person name="Sanders W.S."/>
            <person name="Peterson D.G."/>
            <person name="Frelichowski J.E."/>
            <person name="Scheffler J.A."/>
            <person name="Scheffler B.E."/>
            <person name="Wendel J.F."/>
        </authorList>
    </citation>
    <scope>NUCLEOTIDE SEQUENCE [LARGE SCALE GENOMIC DNA]</scope>
    <source>
        <strain evidence="1">1</strain>
        <tissue evidence="1">Leaf</tissue>
    </source>
</reference>
<proteinExistence type="predicted"/>
<accession>A0A7J9NBJ8</accession>
<dbReference type="EMBL" id="JABFAF010277968">
    <property type="protein sequence ID" value="MBA0880672.1"/>
    <property type="molecule type" value="Genomic_DNA"/>
</dbReference>
<organism evidence="1 2">
    <name type="scientific">Gossypium schwendimanii</name>
    <name type="common">Cotton</name>
    <dbReference type="NCBI Taxonomy" id="34291"/>
    <lineage>
        <taxon>Eukaryota</taxon>
        <taxon>Viridiplantae</taxon>
        <taxon>Streptophyta</taxon>
        <taxon>Embryophyta</taxon>
        <taxon>Tracheophyta</taxon>
        <taxon>Spermatophyta</taxon>
        <taxon>Magnoliopsida</taxon>
        <taxon>eudicotyledons</taxon>
        <taxon>Gunneridae</taxon>
        <taxon>Pentapetalae</taxon>
        <taxon>rosids</taxon>
        <taxon>malvids</taxon>
        <taxon>Malvales</taxon>
        <taxon>Malvaceae</taxon>
        <taxon>Malvoideae</taxon>
        <taxon>Gossypium</taxon>
    </lineage>
</organism>
<dbReference type="Proteomes" id="UP000593576">
    <property type="component" value="Unassembled WGS sequence"/>
</dbReference>
<comment type="caution">
    <text evidence="1">The sequence shown here is derived from an EMBL/GenBank/DDBJ whole genome shotgun (WGS) entry which is preliminary data.</text>
</comment>
<name>A0A7J9NBJ8_GOSSC</name>
<protein>
    <submittedName>
        <fullName evidence="1">Uncharacterized protein</fullName>
    </submittedName>
</protein>
<dbReference type="AlphaFoldDB" id="A0A7J9NBJ8"/>
<evidence type="ECO:0000313" key="1">
    <source>
        <dbReference type="EMBL" id="MBA0880672.1"/>
    </source>
</evidence>
<keyword evidence="2" id="KW-1185">Reference proteome</keyword>
<sequence length="26" mass="3284">MGESRGICWFMRYNLRKVTVWLKDMY</sequence>
<evidence type="ECO:0000313" key="2">
    <source>
        <dbReference type="Proteomes" id="UP000593576"/>
    </source>
</evidence>
<gene>
    <name evidence="1" type="ORF">Goshw_009234</name>
</gene>